<evidence type="ECO:0000259" key="1">
    <source>
        <dbReference type="PROSITE" id="PS50003"/>
    </source>
</evidence>
<dbReference type="InterPro" id="IPR011993">
    <property type="entry name" value="PH-like_dom_sf"/>
</dbReference>
<dbReference type="EMBL" id="JAAWVN010007445">
    <property type="protein sequence ID" value="MBN3290280.1"/>
    <property type="molecule type" value="Genomic_DNA"/>
</dbReference>
<accession>A0ABS2YVQ8</accession>
<dbReference type="CDD" id="cd00160">
    <property type="entry name" value="RhoGEF"/>
    <property type="match status" value="1"/>
</dbReference>
<gene>
    <name evidence="3" type="primary">Arhgef39</name>
    <name evidence="3" type="ORF">GTO92_0015995</name>
</gene>
<name>A0ABS2YVQ8_POLSE</name>
<organism evidence="3 4">
    <name type="scientific">Polypterus senegalus</name>
    <name type="common">Senegal bichir</name>
    <dbReference type="NCBI Taxonomy" id="55291"/>
    <lineage>
        <taxon>Eukaryota</taxon>
        <taxon>Metazoa</taxon>
        <taxon>Chordata</taxon>
        <taxon>Craniata</taxon>
        <taxon>Vertebrata</taxon>
        <taxon>Euteleostomi</taxon>
        <taxon>Actinopterygii</taxon>
        <taxon>Polypteriformes</taxon>
        <taxon>Polypteridae</taxon>
        <taxon>Polypterus</taxon>
    </lineage>
</organism>
<dbReference type="Pfam" id="PF00169">
    <property type="entry name" value="PH"/>
    <property type="match status" value="1"/>
</dbReference>
<dbReference type="InterPro" id="IPR000219">
    <property type="entry name" value="DH_dom"/>
</dbReference>
<dbReference type="PANTHER" id="PTHR47056:SF1">
    <property type="entry name" value="RHO GUANINE NUCLEOTIDE EXCHANGE FACTOR 39"/>
    <property type="match status" value="1"/>
</dbReference>
<dbReference type="InterPro" id="IPR035899">
    <property type="entry name" value="DBL_dom_sf"/>
</dbReference>
<evidence type="ECO:0000259" key="2">
    <source>
        <dbReference type="PROSITE" id="PS50010"/>
    </source>
</evidence>
<feature type="non-terminal residue" evidence="3">
    <location>
        <position position="359"/>
    </location>
</feature>
<dbReference type="InterPro" id="IPR001849">
    <property type="entry name" value="PH_domain"/>
</dbReference>
<evidence type="ECO:0000313" key="3">
    <source>
        <dbReference type="EMBL" id="MBN3290280.1"/>
    </source>
</evidence>
<dbReference type="SMART" id="SM00325">
    <property type="entry name" value="RhoGEF"/>
    <property type="match status" value="1"/>
</dbReference>
<proteinExistence type="predicted"/>
<dbReference type="Gene3D" id="2.30.29.30">
    <property type="entry name" value="Pleckstrin-homology domain (PH domain)/Phosphotyrosine-binding domain (PTB)"/>
    <property type="match status" value="1"/>
</dbReference>
<keyword evidence="4" id="KW-1185">Reference proteome</keyword>
<feature type="non-terminal residue" evidence="3">
    <location>
        <position position="1"/>
    </location>
</feature>
<dbReference type="SUPFAM" id="SSF48065">
    <property type="entry name" value="DBL homology domain (DH-domain)"/>
    <property type="match status" value="1"/>
</dbReference>
<dbReference type="SUPFAM" id="SSF50729">
    <property type="entry name" value="PH domain-like"/>
    <property type="match status" value="1"/>
</dbReference>
<dbReference type="Proteomes" id="UP001166052">
    <property type="component" value="Unassembled WGS sequence"/>
</dbReference>
<protein>
    <submittedName>
        <fullName evidence="3">ARG39 factor</fullName>
    </submittedName>
</protein>
<feature type="domain" description="PH" evidence="1">
    <location>
        <begin position="229"/>
        <end position="333"/>
    </location>
</feature>
<sequence>MSVYPKQYAGVNIVEEQRAKWEKKRIRTAKELIETERRYFEQLELVSVYFIDILKAKGTLKPNIHDAIFSSIKSIHSANQRFLGNLEHGEFGLGFENLSSHLHFYKIYADNMENAFKVLQIQMKKNKSFARFKKLQETRPEFRGLVLEDLLTLPLQRIQQYKHFLRDLIENTSPDGSDFQQLTRTLKAVSDISHHIQDSARKRENYQNIHRVQKLLKGRKTMVLASGRWYIREGWINVLHPKSKEAKQKMVFLFSDILLVTKPCHPLHPTNSNKFSCQAIYPLIECSVDKVFGYTRSQGGLISLTFPQEKLLLMSNDQEDINDWYRCLSSAIGQVSSTKLTAAATTTDLVSCSTKVGID</sequence>
<comment type="caution">
    <text evidence="3">The sequence shown here is derived from an EMBL/GenBank/DDBJ whole genome shotgun (WGS) entry which is preliminary data.</text>
</comment>
<dbReference type="Pfam" id="PF00621">
    <property type="entry name" value="RhoGEF"/>
    <property type="match status" value="1"/>
</dbReference>
<dbReference type="PROSITE" id="PS50010">
    <property type="entry name" value="DH_2"/>
    <property type="match status" value="1"/>
</dbReference>
<dbReference type="Gene3D" id="1.20.900.10">
    <property type="entry name" value="Dbl homology (DH) domain"/>
    <property type="match status" value="1"/>
</dbReference>
<dbReference type="InterPro" id="IPR042987">
    <property type="entry name" value="ARHGEF39"/>
</dbReference>
<evidence type="ECO:0000313" key="4">
    <source>
        <dbReference type="Proteomes" id="UP001166052"/>
    </source>
</evidence>
<feature type="domain" description="DH" evidence="2">
    <location>
        <begin position="24"/>
        <end position="199"/>
    </location>
</feature>
<reference evidence="3" key="1">
    <citation type="journal article" date="2021" name="Cell">
        <title>Tracing the genetic footprints of vertebrate landing in non-teleost ray-finned fishes.</title>
        <authorList>
            <person name="Bi X."/>
            <person name="Wang K."/>
            <person name="Yang L."/>
            <person name="Pan H."/>
            <person name="Jiang H."/>
            <person name="Wei Q."/>
            <person name="Fang M."/>
            <person name="Yu H."/>
            <person name="Zhu C."/>
            <person name="Cai Y."/>
            <person name="He Y."/>
            <person name="Gan X."/>
            <person name="Zeng H."/>
            <person name="Yu D."/>
            <person name="Zhu Y."/>
            <person name="Jiang H."/>
            <person name="Qiu Q."/>
            <person name="Yang H."/>
            <person name="Zhang Y.E."/>
            <person name="Wang W."/>
            <person name="Zhu M."/>
            <person name="He S."/>
            <person name="Zhang G."/>
        </authorList>
    </citation>
    <scope>NUCLEOTIDE SEQUENCE</scope>
    <source>
        <strain evidence="3">Bchr_001</strain>
    </source>
</reference>
<dbReference type="SMART" id="SM00233">
    <property type="entry name" value="PH"/>
    <property type="match status" value="1"/>
</dbReference>
<dbReference type="PROSITE" id="PS50003">
    <property type="entry name" value="PH_DOMAIN"/>
    <property type="match status" value="1"/>
</dbReference>
<dbReference type="PANTHER" id="PTHR47056">
    <property type="entry name" value="RHO GUANINE NUCLEOTIDE EXCHANGE FACTOR 39"/>
    <property type="match status" value="1"/>
</dbReference>